<dbReference type="PANTHER" id="PTHR45138">
    <property type="entry name" value="REGULATORY COMPONENTS OF SENSORY TRANSDUCTION SYSTEM"/>
    <property type="match status" value="1"/>
</dbReference>
<dbReference type="InterPro" id="IPR011990">
    <property type="entry name" value="TPR-like_helical_dom_sf"/>
</dbReference>
<dbReference type="InterPro" id="IPR019734">
    <property type="entry name" value="TPR_rpt"/>
</dbReference>
<dbReference type="SUPFAM" id="SSF55073">
    <property type="entry name" value="Nucleotide cyclase"/>
    <property type="match status" value="1"/>
</dbReference>
<dbReference type="InterPro" id="IPR043128">
    <property type="entry name" value="Rev_trsase/Diguanyl_cyclase"/>
</dbReference>
<comment type="caution">
    <text evidence="4">The sequence shown here is derived from an EMBL/GenBank/DDBJ whole genome shotgun (WGS) entry which is preliminary data.</text>
</comment>
<dbReference type="Proteomes" id="UP001623591">
    <property type="component" value="Unassembled WGS sequence"/>
</dbReference>
<organism evidence="4 5">
    <name type="scientific">Candidatus Clostridium stratigraminis</name>
    <dbReference type="NCBI Taxonomy" id="3381661"/>
    <lineage>
        <taxon>Bacteria</taxon>
        <taxon>Bacillati</taxon>
        <taxon>Bacillota</taxon>
        <taxon>Clostridia</taxon>
        <taxon>Eubacteriales</taxon>
        <taxon>Clostridiaceae</taxon>
        <taxon>Clostridium</taxon>
    </lineage>
</organism>
<dbReference type="NCBIfam" id="TIGR00254">
    <property type="entry name" value="GGDEF"/>
    <property type="match status" value="1"/>
</dbReference>
<feature type="domain" description="GGDEF" evidence="3">
    <location>
        <begin position="410"/>
        <end position="547"/>
    </location>
</feature>
<dbReference type="CDD" id="cd01949">
    <property type="entry name" value="GGDEF"/>
    <property type="match status" value="1"/>
</dbReference>
<dbReference type="Pfam" id="PF13424">
    <property type="entry name" value="TPR_12"/>
    <property type="match status" value="1"/>
</dbReference>
<dbReference type="InterPro" id="IPR000160">
    <property type="entry name" value="GGDEF_dom"/>
</dbReference>
<gene>
    <name evidence="4" type="ORF">ACJDUG_09625</name>
</gene>
<feature type="coiled-coil region" evidence="2">
    <location>
        <begin position="345"/>
        <end position="379"/>
    </location>
</feature>
<dbReference type="SMART" id="SM00267">
    <property type="entry name" value="GGDEF"/>
    <property type="match status" value="1"/>
</dbReference>
<dbReference type="PROSITE" id="PS50005">
    <property type="entry name" value="TPR"/>
    <property type="match status" value="3"/>
</dbReference>
<dbReference type="SUPFAM" id="SSF48452">
    <property type="entry name" value="TPR-like"/>
    <property type="match status" value="2"/>
</dbReference>
<reference evidence="4 5" key="1">
    <citation type="submission" date="2024-11" db="EMBL/GenBank/DDBJ databases">
        <authorList>
            <person name="Heng Y.C."/>
            <person name="Lim A.C.H."/>
            <person name="Lee J.K.Y."/>
            <person name="Kittelmann S."/>
        </authorList>
    </citation>
    <scope>NUCLEOTIDE SEQUENCE [LARGE SCALE GENOMIC DNA]</scope>
    <source>
        <strain evidence="4 5">WILCCON 0185</strain>
    </source>
</reference>
<evidence type="ECO:0000256" key="1">
    <source>
        <dbReference type="PROSITE-ProRule" id="PRU00339"/>
    </source>
</evidence>
<name>A0ABW8T532_9CLOT</name>
<dbReference type="Gene3D" id="3.30.70.270">
    <property type="match status" value="1"/>
</dbReference>
<feature type="repeat" description="TPR" evidence="1">
    <location>
        <begin position="168"/>
        <end position="201"/>
    </location>
</feature>
<evidence type="ECO:0000313" key="4">
    <source>
        <dbReference type="EMBL" id="MFL0247232.1"/>
    </source>
</evidence>
<keyword evidence="2" id="KW-0175">Coiled coil</keyword>
<dbReference type="InterPro" id="IPR050469">
    <property type="entry name" value="Diguanylate_Cyclase"/>
</dbReference>
<accession>A0ABW8T532</accession>
<dbReference type="PROSITE" id="PS50887">
    <property type="entry name" value="GGDEF"/>
    <property type="match status" value="1"/>
</dbReference>
<feature type="repeat" description="TPR" evidence="1">
    <location>
        <begin position="128"/>
        <end position="161"/>
    </location>
</feature>
<dbReference type="Pfam" id="PF00990">
    <property type="entry name" value="GGDEF"/>
    <property type="match status" value="1"/>
</dbReference>
<feature type="repeat" description="TPR" evidence="1">
    <location>
        <begin position="287"/>
        <end position="320"/>
    </location>
</feature>
<proteinExistence type="predicted"/>
<dbReference type="EMBL" id="JBJHZZ010000005">
    <property type="protein sequence ID" value="MFL0247232.1"/>
    <property type="molecule type" value="Genomic_DNA"/>
</dbReference>
<evidence type="ECO:0000259" key="3">
    <source>
        <dbReference type="PROSITE" id="PS50887"/>
    </source>
</evidence>
<keyword evidence="5" id="KW-1185">Reference proteome</keyword>
<dbReference type="RefSeq" id="WP_406769685.1">
    <property type="nucleotide sequence ID" value="NZ_JBJHZZ010000005.1"/>
</dbReference>
<dbReference type="Gene3D" id="1.25.40.10">
    <property type="entry name" value="Tetratricopeptide repeat domain"/>
    <property type="match status" value="2"/>
</dbReference>
<dbReference type="SMART" id="SM00028">
    <property type="entry name" value="TPR"/>
    <property type="match status" value="6"/>
</dbReference>
<keyword evidence="1" id="KW-0802">TPR repeat</keyword>
<evidence type="ECO:0000256" key="2">
    <source>
        <dbReference type="SAM" id="Coils"/>
    </source>
</evidence>
<dbReference type="InterPro" id="IPR029787">
    <property type="entry name" value="Nucleotide_cyclase"/>
</dbReference>
<protein>
    <submittedName>
        <fullName evidence="4">GGDEF domain-containing protein</fullName>
    </submittedName>
</protein>
<dbReference type="PANTHER" id="PTHR45138:SF9">
    <property type="entry name" value="DIGUANYLATE CYCLASE DGCM-RELATED"/>
    <property type="match status" value="1"/>
</dbReference>
<evidence type="ECO:0000313" key="5">
    <source>
        <dbReference type="Proteomes" id="UP001623591"/>
    </source>
</evidence>
<sequence length="548" mass="63818">MEADLSKEVNKILGEAKHIYASNPNNSYIMSKEAYIMSKNNNLKMEEGDALISMSMACRSKSQINKMLEYSYDAYEIFKTLNVSLGQAKSLNLMGIAYFYSAMYKEALQYLLQAKDLLMKLKEDFLLSCVINNIGEVFRESEDYSNALKYFDSSLRICELNNFKINTASILSNMGEIYFLESKYEQAMEYFTQSYNILIKENEMVNLGEVENKLGKMHFLNKNYGKAEEYFYNALTRLKNVDNKFYIIDVFLNIAKLLAEKNPHRAFYYFEKAIRYSEKTNAKKKLSEIYKTTSEFYEKVGSYKEALEYFKKYFAVNQEIISSITANKLEIIKIEFSHLKEDSKFEKEKIINKRLELEISNQRRQLASIEELNKVLEKTTFEDELTGVPNRRYINYNLSKVFEERFLLDHSIVLFIIDIDNFKKYNDFWGHLEGDKCLIKIANCLEAIQIERGDIFGRFGGEEFIYYALGINFEEAIELGNYIRTEVEKLDIKYTSDNESKVLTISVGGALGKASDFYSITSIIEIADKELYKAKNMGRNITLLNEAK</sequence>